<name>A0A402D6W2_9BACT</name>
<dbReference type="KEGG" id="ccot:CCAX7_36290"/>
<dbReference type="Proteomes" id="UP000287394">
    <property type="component" value="Chromosome"/>
</dbReference>
<keyword evidence="2" id="KW-1185">Reference proteome</keyword>
<evidence type="ECO:0000313" key="2">
    <source>
        <dbReference type="Proteomes" id="UP000287394"/>
    </source>
</evidence>
<organism evidence="1 2">
    <name type="scientific">Capsulimonas corticalis</name>
    <dbReference type="NCBI Taxonomy" id="2219043"/>
    <lineage>
        <taxon>Bacteria</taxon>
        <taxon>Bacillati</taxon>
        <taxon>Armatimonadota</taxon>
        <taxon>Armatimonadia</taxon>
        <taxon>Capsulimonadales</taxon>
        <taxon>Capsulimonadaceae</taxon>
        <taxon>Capsulimonas</taxon>
    </lineage>
</organism>
<reference evidence="1 2" key="1">
    <citation type="journal article" date="2019" name="Int. J. Syst. Evol. Microbiol.">
        <title>Capsulimonas corticalis gen. nov., sp. nov., an aerobic capsulated bacterium, of a novel bacterial order, Capsulimonadales ord. nov., of the class Armatimonadia of the phylum Armatimonadetes.</title>
        <authorList>
            <person name="Li J."/>
            <person name="Kudo C."/>
            <person name="Tonouchi A."/>
        </authorList>
    </citation>
    <scope>NUCLEOTIDE SEQUENCE [LARGE SCALE GENOMIC DNA]</scope>
    <source>
        <strain evidence="1 2">AX-7</strain>
    </source>
</reference>
<dbReference type="EMBL" id="AP025739">
    <property type="protein sequence ID" value="BDI31578.1"/>
    <property type="molecule type" value="Genomic_DNA"/>
</dbReference>
<dbReference type="AlphaFoldDB" id="A0A402D6W2"/>
<gene>
    <name evidence="1" type="ORF">CCAX7_36290</name>
</gene>
<proteinExistence type="predicted"/>
<sequence>MVVAYAQQDAPGDPVELHEVGKGYKQHMDMQRLMTRYAIERFMWRIGQPQHTDKFTLKRAMTFTYYAANSIRTTKYVDFMMCGHYSPEIIQSIL</sequence>
<protein>
    <submittedName>
        <fullName evidence="1">Uncharacterized protein</fullName>
    </submittedName>
</protein>
<evidence type="ECO:0000313" key="1">
    <source>
        <dbReference type="EMBL" id="BDI31578.1"/>
    </source>
</evidence>
<accession>A0A402D6W2</accession>